<evidence type="ECO:0000313" key="4">
    <source>
        <dbReference type="EMBL" id="KAL3233492.1"/>
    </source>
</evidence>
<dbReference type="InterPro" id="IPR041698">
    <property type="entry name" value="Methyltransf_25"/>
</dbReference>
<evidence type="ECO:0000313" key="5">
    <source>
        <dbReference type="Proteomes" id="UP001623330"/>
    </source>
</evidence>
<dbReference type="Pfam" id="PF13649">
    <property type="entry name" value="Methyltransf_25"/>
    <property type="match status" value="1"/>
</dbReference>
<gene>
    <name evidence="4" type="ORF">RNJ44_03532</name>
</gene>
<dbReference type="InterPro" id="IPR029063">
    <property type="entry name" value="SAM-dependent_MTases_sf"/>
</dbReference>
<dbReference type="PANTHER" id="PTHR44942">
    <property type="entry name" value="METHYLTRANSF_11 DOMAIN-CONTAINING PROTEIN"/>
    <property type="match status" value="1"/>
</dbReference>
<accession>A0ABR4NX89</accession>
<keyword evidence="2" id="KW-0808">Transferase</keyword>
<reference evidence="4 5" key="1">
    <citation type="submission" date="2024-05" db="EMBL/GenBank/DDBJ databases">
        <title>Long read based assembly of the Candida bracarensis genome reveals expanded adhesin content.</title>
        <authorList>
            <person name="Marcet-Houben M."/>
            <person name="Ksiezopolska E."/>
            <person name="Gabaldon T."/>
        </authorList>
    </citation>
    <scope>NUCLEOTIDE SEQUENCE [LARGE SCALE GENOMIC DNA]</scope>
    <source>
        <strain evidence="4 5">CBM6</strain>
    </source>
</reference>
<proteinExistence type="predicted"/>
<evidence type="ECO:0000256" key="1">
    <source>
        <dbReference type="ARBA" id="ARBA00022603"/>
    </source>
</evidence>
<sequence>MSTFSASNFDSDRYSKSRPSYPAQFYQELSNFHKGSHHCLVDIGCGPGTATFQLRKYIPQFEEYIGCDMSSPMIKKANEKLGETSYENVRFQQSSYEDFSFLEGQKCDMITCVEAVHWFDIEKFQQVSFDSLSESGTLAIWGYIDGVLTDYPQLDNYFQDLTYGPTKMGPYWEQPGKTILKNKYKDVHIDTKLFKEVSRHTLTPDMIRSPDFRIDSEPLPIVTKMPLQGYMDYIRTWSGYHTWKQENSDKPDIVEETLNYVLENTDISDPAQEVNVAWNSFYIFARK</sequence>
<organism evidence="4 5">
    <name type="scientific">Nakaseomyces bracarensis</name>
    <dbReference type="NCBI Taxonomy" id="273131"/>
    <lineage>
        <taxon>Eukaryota</taxon>
        <taxon>Fungi</taxon>
        <taxon>Dikarya</taxon>
        <taxon>Ascomycota</taxon>
        <taxon>Saccharomycotina</taxon>
        <taxon>Saccharomycetes</taxon>
        <taxon>Saccharomycetales</taxon>
        <taxon>Saccharomycetaceae</taxon>
        <taxon>Nakaseomyces</taxon>
    </lineage>
</organism>
<dbReference type="Proteomes" id="UP001623330">
    <property type="component" value="Unassembled WGS sequence"/>
</dbReference>
<comment type="caution">
    <text evidence="4">The sequence shown here is derived from an EMBL/GenBank/DDBJ whole genome shotgun (WGS) entry which is preliminary data.</text>
</comment>
<dbReference type="Gene3D" id="3.40.50.150">
    <property type="entry name" value="Vaccinia Virus protein VP39"/>
    <property type="match status" value="1"/>
</dbReference>
<evidence type="ECO:0000256" key="2">
    <source>
        <dbReference type="ARBA" id="ARBA00022679"/>
    </source>
</evidence>
<feature type="domain" description="Methyltransferase" evidence="3">
    <location>
        <begin position="41"/>
        <end position="126"/>
    </location>
</feature>
<name>A0ABR4NX89_9SACH</name>
<keyword evidence="1" id="KW-0489">Methyltransferase</keyword>
<dbReference type="PANTHER" id="PTHR44942:SF4">
    <property type="entry name" value="METHYLTRANSFERASE TYPE 11 DOMAIN-CONTAINING PROTEIN"/>
    <property type="match status" value="1"/>
</dbReference>
<dbReference type="EMBL" id="JBEVYD010000004">
    <property type="protein sequence ID" value="KAL3233492.1"/>
    <property type="molecule type" value="Genomic_DNA"/>
</dbReference>
<dbReference type="CDD" id="cd02440">
    <property type="entry name" value="AdoMet_MTases"/>
    <property type="match status" value="1"/>
</dbReference>
<dbReference type="SUPFAM" id="SSF53335">
    <property type="entry name" value="S-adenosyl-L-methionine-dependent methyltransferases"/>
    <property type="match status" value="1"/>
</dbReference>
<dbReference type="InterPro" id="IPR051052">
    <property type="entry name" value="Diverse_substrate_MTase"/>
</dbReference>
<protein>
    <submittedName>
        <fullName evidence="4">Trans-aconitate 3-methyltransferase</fullName>
    </submittedName>
</protein>
<evidence type="ECO:0000259" key="3">
    <source>
        <dbReference type="Pfam" id="PF13649"/>
    </source>
</evidence>
<keyword evidence="5" id="KW-1185">Reference proteome</keyword>